<dbReference type="Proteomes" id="UP000176633">
    <property type="component" value="Unassembled WGS sequence"/>
</dbReference>
<comment type="caution">
    <text evidence="1">The sequence shown here is derived from an EMBL/GenBank/DDBJ whole genome shotgun (WGS) entry which is preliminary data.</text>
</comment>
<proteinExistence type="predicted"/>
<name>A0A1F6C347_9BACT</name>
<dbReference type="EMBL" id="MFKM01000009">
    <property type="protein sequence ID" value="OGG43614.1"/>
    <property type="molecule type" value="Genomic_DNA"/>
</dbReference>
<accession>A0A1F6C347</accession>
<sequence>MRVKNFNELLETVKILSLTSPFVGRITTKGKAYAGKIEKLAIKNGWLEFIIIGSDKNGKTNDKSKTNREKIPLENLEDIQILYKNGKPLFLGDLLQKMEGKDE</sequence>
<evidence type="ECO:0000313" key="1">
    <source>
        <dbReference type="EMBL" id="OGG43614.1"/>
    </source>
</evidence>
<organism evidence="1 2">
    <name type="scientific">Candidatus Jorgensenbacteria bacterium RIFCSPLOWO2_12_FULL_42_11</name>
    <dbReference type="NCBI Taxonomy" id="1798473"/>
    <lineage>
        <taxon>Bacteria</taxon>
        <taxon>Candidatus Joergenseniibacteriota</taxon>
    </lineage>
</organism>
<reference evidence="1 2" key="1">
    <citation type="journal article" date="2016" name="Nat. Commun.">
        <title>Thousands of microbial genomes shed light on interconnected biogeochemical processes in an aquifer system.</title>
        <authorList>
            <person name="Anantharaman K."/>
            <person name="Brown C.T."/>
            <person name="Hug L.A."/>
            <person name="Sharon I."/>
            <person name="Castelle C.J."/>
            <person name="Probst A.J."/>
            <person name="Thomas B.C."/>
            <person name="Singh A."/>
            <person name="Wilkins M.J."/>
            <person name="Karaoz U."/>
            <person name="Brodie E.L."/>
            <person name="Williams K.H."/>
            <person name="Hubbard S.S."/>
            <person name="Banfield J.F."/>
        </authorList>
    </citation>
    <scope>NUCLEOTIDE SEQUENCE [LARGE SCALE GENOMIC DNA]</scope>
</reference>
<evidence type="ECO:0000313" key="2">
    <source>
        <dbReference type="Proteomes" id="UP000176633"/>
    </source>
</evidence>
<protein>
    <submittedName>
        <fullName evidence="1">Uncharacterized protein</fullName>
    </submittedName>
</protein>
<gene>
    <name evidence="1" type="ORF">A3G50_00875</name>
</gene>
<dbReference type="AlphaFoldDB" id="A0A1F6C347"/>